<accession>A0A0E9UB38</accession>
<name>A0A0E9UB38_ANGAN</name>
<protein>
    <submittedName>
        <fullName evidence="1">Uncharacterized protein</fullName>
    </submittedName>
</protein>
<evidence type="ECO:0000313" key="1">
    <source>
        <dbReference type="EMBL" id="JAH62927.1"/>
    </source>
</evidence>
<dbReference type="EMBL" id="GBXM01058330">
    <property type="protein sequence ID" value="JAH50247.1"/>
    <property type="molecule type" value="Transcribed_RNA"/>
</dbReference>
<reference evidence="1" key="1">
    <citation type="submission" date="2014-11" db="EMBL/GenBank/DDBJ databases">
        <authorList>
            <person name="Amaro Gonzalez C."/>
        </authorList>
    </citation>
    <scope>NUCLEOTIDE SEQUENCE</scope>
</reference>
<reference evidence="1" key="2">
    <citation type="journal article" date="2015" name="Fish Shellfish Immunol.">
        <title>Early steps in the European eel (Anguilla anguilla)-Vibrio vulnificus interaction in the gills: Role of the RtxA13 toxin.</title>
        <authorList>
            <person name="Callol A."/>
            <person name="Pajuelo D."/>
            <person name="Ebbesson L."/>
            <person name="Teles M."/>
            <person name="MacKenzie S."/>
            <person name="Amaro C."/>
        </authorList>
    </citation>
    <scope>NUCLEOTIDE SEQUENCE</scope>
</reference>
<sequence>MTSRIRYRREKLNKDLHPHRPTWIQKAHILVNTVAN</sequence>
<proteinExistence type="predicted"/>
<dbReference type="AlphaFoldDB" id="A0A0E9UB38"/>
<dbReference type="EMBL" id="GBXM01045650">
    <property type="protein sequence ID" value="JAH62927.1"/>
    <property type="molecule type" value="Transcribed_RNA"/>
</dbReference>
<organism evidence="1">
    <name type="scientific">Anguilla anguilla</name>
    <name type="common">European freshwater eel</name>
    <name type="synonym">Muraena anguilla</name>
    <dbReference type="NCBI Taxonomy" id="7936"/>
    <lineage>
        <taxon>Eukaryota</taxon>
        <taxon>Metazoa</taxon>
        <taxon>Chordata</taxon>
        <taxon>Craniata</taxon>
        <taxon>Vertebrata</taxon>
        <taxon>Euteleostomi</taxon>
        <taxon>Actinopterygii</taxon>
        <taxon>Neopterygii</taxon>
        <taxon>Teleostei</taxon>
        <taxon>Anguilliformes</taxon>
        <taxon>Anguillidae</taxon>
        <taxon>Anguilla</taxon>
    </lineage>
</organism>